<dbReference type="EMBL" id="MOMC01000062">
    <property type="protein sequence ID" value="ONH25202.1"/>
    <property type="molecule type" value="Genomic_DNA"/>
</dbReference>
<sequence>MSRIIAPRFELELYPAGDDKWWIVADLLKPSLRLMLRIEGPYTAEYADIRLRTLAPREVAETLLTLASAAMTTSRAAPIHHLTRRPT</sequence>
<keyword evidence="2" id="KW-1185">Reference proteome</keyword>
<accession>A0A1V2I4B3</accession>
<dbReference type="Proteomes" id="UP000188929">
    <property type="component" value="Unassembled WGS sequence"/>
</dbReference>
<gene>
    <name evidence="1" type="ORF">BL253_27930</name>
</gene>
<organism evidence="1 2">
    <name type="scientific">Pseudofrankia asymbiotica</name>
    <dbReference type="NCBI Taxonomy" id="1834516"/>
    <lineage>
        <taxon>Bacteria</taxon>
        <taxon>Bacillati</taxon>
        <taxon>Actinomycetota</taxon>
        <taxon>Actinomycetes</taxon>
        <taxon>Frankiales</taxon>
        <taxon>Frankiaceae</taxon>
        <taxon>Pseudofrankia</taxon>
    </lineage>
</organism>
<dbReference type="STRING" id="1834516.BL253_27930"/>
<dbReference type="AlphaFoldDB" id="A0A1V2I4B3"/>
<dbReference type="RefSeq" id="WP_076820372.1">
    <property type="nucleotide sequence ID" value="NZ_MOMC01000062.1"/>
</dbReference>
<protein>
    <submittedName>
        <fullName evidence="1">Uncharacterized protein</fullName>
    </submittedName>
</protein>
<comment type="caution">
    <text evidence="1">The sequence shown here is derived from an EMBL/GenBank/DDBJ whole genome shotgun (WGS) entry which is preliminary data.</text>
</comment>
<reference evidence="2" key="1">
    <citation type="submission" date="2016-10" db="EMBL/GenBank/DDBJ databases">
        <title>Frankia sp. NRRL B-16386 Genome sequencing.</title>
        <authorList>
            <person name="Ghodhbane-Gtari F."/>
            <person name="Swanson E."/>
            <person name="Gueddou A."/>
            <person name="Hezbri K."/>
            <person name="Ktari K."/>
            <person name="Nouioui I."/>
            <person name="Morris K."/>
            <person name="Simpson S."/>
            <person name="Abebe-Akele F."/>
            <person name="Thomas K."/>
            <person name="Gtari M."/>
            <person name="Tisa L.S."/>
        </authorList>
    </citation>
    <scope>NUCLEOTIDE SEQUENCE [LARGE SCALE GENOMIC DNA]</scope>
    <source>
        <strain evidence="2">NRRL B-16386</strain>
    </source>
</reference>
<evidence type="ECO:0000313" key="2">
    <source>
        <dbReference type="Proteomes" id="UP000188929"/>
    </source>
</evidence>
<evidence type="ECO:0000313" key="1">
    <source>
        <dbReference type="EMBL" id="ONH25202.1"/>
    </source>
</evidence>
<name>A0A1V2I4B3_9ACTN</name>
<proteinExistence type="predicted"/>
<dbReference type="OrthoDB" id="3215019at2"/>